<dbReference type="AlphaFoldDB" id="A0A0V1EZE6"/>
<sequence length="117" mass="13701">MHNEDLTAVDMQWQGKARQGKCRVSVEMKQITEISENPISRMYKVNIVKLKGRVTHRIRKTRVKNPNTKNAVYDGVKPFIAKKSKKISVKNRHFLSQFCKICKTNNTVAWSTFFRIF</sequence>
<name>A0A0V1EZE6_TRIPS</name>
<protein>
    <submittedName>
        <fullName evidence="1">Uncharacterized protein</fullName>
    </submittedName>
</protein>
<dbReference type="Proteomes" id="UP000054632">
    <property type="component" value="Unassembled WGS sequence"/>
</dbReference>
<evidence type="ECO:0000313" key="1">
    <source>
        <dbReference type="EMBL" id="KRY79213.1"/>
    </source>
</evidence>
<gene>
    <name evidence="1" type="ORF">T4A_10489</name>
</gene>
<evidence type="ECO:0000313" key="2">
    <source>
        <dbReference type="Proteomes" id="UP000054632"/>
    </source>
</evidence>
<proteinExistence type="predicted"/>
<organism evidence="1 2">
    <name type="scientific">Trichinella pseudospiralis</name>
    <name type="common">Parasitic roundworm</name>
    <dbReference type="NCBI Taxonomy" id="6337"/>
    <lineage>
        <taxon>Eukaryota</taxon>
        <taxon>Metazoa</taxon>
        <taxon>Ecdysozoa</taxon>
        <taxon>Nematoda</taxon>
        <taxon>Enoplea</taxon>
        <taxon>Dorylaimia</taxon>
        <taxon>Trichinellida</taxon>
        <taxon>Trichinellidae</taxon>
        <taxon>Trichinella</taxon>
    </lineage>
</organism>
<reference evidence="1 2" key="1">
    <citation type="submission" date="2015-01" db="EMBL/GenBank/DDBJ databases">
        <title>Evolution of Trichinella species and genotypes.</title>
        <authorList>
            <person name="Korhonen P.K."/>
            <person name="Edoardo P."/>
            <person name="Giuseppe L.R."/>
            <person name="Gasser R.B."/>
        </authorList>
    </citation>
    <scope>NUCLEOTIDE SEQUENCE [LARGE SCALE GENOMIC DNA]</scope>
    <source>
        <strain evidence="1">ISS13</strain>
    </source>
</reference>
<comment type="caution">
    <text evidence="1">The sequence shown here is derived from an EMBL/GenBank/DDBJ whole genome shotgun (WGS) entry which is preliminary data.</text>
</comment>
<dbReference type="EMBL" id="JYDR01000002">
    <property type="protein sequence ID" value="KRY79213.1"/>
    <property type="molecule type" value="Genomic_DNA"/>
</dbReference>
<accession>A0A0V1EZE6</accession>